<dbReference type="UniPathway" id="UPA00138"/>
<evidence type="ECO:0000313" key="4">
    <source>
        <dbReference type="EMBL" id="AXE60651.1"/>
    </source>
</evidence>
<comment type="subunit">
    <text evidence="3">Homodimer.</text>
</comment>
<comment type="similarity">
    <text evidence="1 3">Belongs to the triosephosphate isomerase family.</text>
</comment>
<organism evidence="4 5">
    <name type="scientific">[Mycoplasma] phocae</name>
    <dbReference type="NCBI Taxonomy" id="142651"/>
    <lineage>
        <taxon>Bacteria</taxon>
        <taxon>Bacillati</taxon>
        <taxon>Mycoplasmatota</taxon>
        <taxon>Mycoplasmoidales</taxon>
        <taxon>Metamycoplasmataceae</taxon>
        <taxon>Metamycoplasma</taxon>
    </lineage>
</organism>
<comment type="subcellular location">
    <subcellularLocation>
        <location evidence="3">Cytoplasm</location>
    </subcellularLocation>
</comment>
<dbReference type="Proteomes" id="UP000252477">
    <property type="component" value="Chromosome"/>
</dbReference>
<dbReference type="InterPro" id="IPR000652">
    <property type="entry name" value="Triosephosphate_isomerase"/>
</dbReference>
<dbReference type="Gene3D" id="3.20.20.70">
    <property type="entry name" value="Aldolase class I"/>
    <property type="match status" value="1"/>
</dbReference>
<dbReference type="GO" id="GO:0019563">
    <property type="term" value="P:glycerol catabolic process"/>
    <property type="evidence" value="ECO:0007669"/>
    <property type="project" value="TreeGrafter"/>
</dbReference>
<keyword evidence="3" id="KW-0312">Gluconeogenesis</keyword>
<comment type="pathway">
    <text evidence="3">Carbohydrate degradation; glycolysis; D-glyceraldehyde 3-phosphate from glycerone phosphate: step 1/1.</text>
</comment>
<dbReference type="SUPFAM" id="SSF51351">
    <property type="entry name" value="Triosephosphate isomerase (TIM)"/>
    <property type="match status" value="1"/>
</dbReference>
<proteinExistence type="inferred from homology"/>
<dbReference type="UniPathway" id="UPA00109">
    <property type="reaction ID" value="UER00189"/>
</dbReference>
<dbReference type="EMBL" id="CP029295">
    <property type="protein sequence ID" value="AXE60651.1"/>
    <property type="molecule type" value="Genomic_DNA"/>
</dbReference>
<dbReference type="GO" id="GO:0046166">
    <property type="term" value="P:glyceraldehyde-3-phosphate biosynthetic process"/>
    <property type="evidence" value="ECO:0007669"/>
    <property type="project" value="TreeGrafter"/>
</dbReference>
<dbReference type="GO" id="GO:0005829">
    <property type="term" value="C:cytosol"/>
    <property type="evidence" value="ECO:0007669"/>
    <property type="project" value="TreeGrafter"/>
</dbReference>
<dbReference type="PANTHER" id="PTHR21139:SF42">
    <property type="entry name" value="TRIOSEPHOSPHATE ISOMERASE"/>
    <property type="match status" value="1"/>
</dbReference>
<protein>
    <recommendedName>
        <fullName evidence="3">Triosephosphate isomerase</fullName>
        <ecNumber evidence="3">5.3.1.1</ecNumber>
    </recommendedName>
</protein>
<reference evidence="4 5" key="1">
    <citation type="submission" date="2018-05" db="EMBL/GenBank/DDBJ databases">
        <title>Annotation of the Mycoplasma phocidae genome.</title>
        <authorList>
            <person name="Brown D.R."/>
            <person name="Kutish G.F."/>
            <person name="Frasca S.Jr."/>
        </authorList>
    </citation>
    <scope>NUCLEOTIDE SEQUENCE [LARGE SCALE GENOMIC DNA]</scope>
    <source>
        <strain evidence="4 5">105</strain>
    </source>
</reference>
<dbReference type="Pfam" id="PF00121">
    <property type="entry name" value="TIM"/>
    <property type="match status" value="1"/>
</dbReference>
<keyword evidence="5" id="KW-1185">Reference proteome</keyword>
<accession>A0A2Z5IQR6</accession>
<dbReference type="OrthoDB" id="9809429at2"/>
<evidence type="ECO:0000256" key="2">
    <source>
        <dbReference type="ARBA" id="ARBA00023235"/>
    </source>
</evidence>
<name>A0A2Z5IQR6_9BACT</name>
<dbReference type="PROSITE" id="PS51440">
    <property type="entry name" value="TIM_2"/>
    <property type="match status" value="1"/>
</dbReference>
<dbReference type="PANTHER" id="PTHR21139">
    <property type="entry name" value="TRIOSEPHOSPHATE ISOMERASE"/>
    <property type="match status" value="1"/>
</dbReference>
<dbReference type="EC" id="5.3.1.1" evidence="3"/>
<dbReference type="InterPro" id="IPR035990">
    <property type="entry name" value="TIM_sf"/>
</dbReference>
<dbReference type="GO" id="GO:0006096">
    <property type="term" value="P:glycolytic process"/>
    <property type="evidence" value="ECO:0007669"/>
    <property type="project" value="UniProtKB-UniPathway"/>
</dbReference>
<gene>
    <name evidence="4" type="ORF">DA803_00900</name>
</gene>
<keyword evidence="2 3" id="KW-0413">Isomerase</keyword>
<comment type="pathway">
    <text evidence="3">Carbohydrate biosynthesis; gluconeogenesis.</text>
</comment>
<dbReference type="KEGG" id="mpho:DA803_00900"/>
<dbReference type="GO" id="GO:0004807">
    <property type="term" value="F:triose-phosphate isomerase activity"/>
    <property type="evidence" value="ECO:0007669"/>
    <property type="project" value="UniProtKB-EC"/>
</dbReference>
<dbReference type="CDD" id="cd00311">
    <property type="entry name" value="TIM"/>
    <property type="match status" value="1"/>
</dbReference>
<dbReference type="AlphaFoldDB" id="A0A2Z5IQR6"/>
<dbReference type="GO" id="GO:0006094">
    <property type="term" value="P:gluconeogenesis"/>
    <property type="evidence" value="ECO:0007669"/>
    <property type="project" value="UniProtKB-UniPathway"/>
</dbReference>
<comment type="catalytic activity">
    <reaction evidence="3">
        <text>D-glyceraldehyde 3-phosphate = dihydroxyacetone phosphate</text>
        <dbReference type="Rhea" id="RHEA:18585"/>
        <dbReference type="ChEBI" id="CHEBI:57642"/>
        <dbReference type="ChEBI" id="CHEBI:59776"/>
        <dbReference type="EC" id="5.3.1.1"/>
    </reaction>
</comment>
<evidence type="ECO:0000256" key="3">
    <source>
        <dbReference type="RuleBase" id="RU363013"/>
    </source>
</evidence>
<evidence type="ECO:0000256" key="1">
    <source>
        <dbReference type="ARBA" id="ARBA00007422"/>
    </source>
</evidence>
<keyword evidence="3" id="KW-0324">Glycolysis</keyword>
<dbReference type="InterPro" id="IPR013785">
    <property type="entry name" value="Aldolase_TIM"/>
</dbReference>
<keyword evidence="3" id="KW-0963">Cytoplasm</keyword>
<sequence>MKYLIGNLKMNLTYLESKGYLEKISEGYDNLVVNPNVKLGMAFSHDAISLATKYPDRKFWLGTQNIAHKIKGALTGEVSIKSVEELGLDFVLIGHSERRCLFNENNELINEKLALLAKTKIKAILCIGENYEEFIGGKTEDVIKNQLEIALKNIDIFDNLLISYEPVYCIGNGIIPKNEHIQKIVNLIQKLTNKNIPILYGGSVCKTNISEMAKIKNLSGFLVGTSAINPDDFIELSKIL</sequence>
<evidence type="ECO:0000313" key="5">
    <source>
        <dbReference type="Proteomes" id="UP000252477"/>
    </source>
</evidence>